<organism evidence="1 2">
    <name type="scientific">Runella defluvii</name>
    <dbReference type="NCBI Taxonomy" id="370973"/>
    <lineage>
        <taxon>Bacteria</taxon>
        <taxon>Pseudomonadati</taxon>
        <taxon>Bacteroidota</taxon>
        <taxon>Cytophagia</taxon>
        <taxon>Cytophagales</taxon>
        <taxon>Spirosomataceae</taxon>
        <taxon>Runella</taxon>
    </lineage>
</organism>
<dbReference type="Proteomes" id="UP000541352">
    <property type="component" value="Unassembled WGS sequence"/>
</dbReference>
<dbReference type="AlphaFoldDB" id="A0A7W5ZI61"/>
<dbReference type="RefSeq" id="WP_183971091.1">
    <property type="nucleotide sequence ID" value="NZ_JACIBY010000001.1"/>
</dbReference>
<protein>
    <recommendedName>
        <fullName evidence="3">LGFP repeat-containing protein</fullName>
    </recommendedName>
</protein>
<evidence type="ECO:0008006" key="3">
    <source>
        <dbReference type="Google" id="ProtNLM"/>
    </source>
</evidence>
<evidence type="ECO:0000313" key="1">
    <source>
        <dbReference type="EMBL" id="MBB3836322.1"/>
    </source>
</evidence>
<evidence type="ECO:0000313" key="2">
    <source>
        <dbReference type="Proteomes" id="UP000541352"/>
    </source>
</evidence>
<accession>A0A7W5ZI61</accession>
<dbReference type="EMBL" id="JACIBY010000001">
    <property type="protein sequence ID" value="MBB3836322.1"/>
    <property type="molecule type" value="Genomic_DNA"/>
</dbReference>
<sequence>MYKYKVVIENVTCSDTESIHSGDKLVLSGLIATGNKQKGYALPLLRINTGQTKSYPADTSLLFDDFSKESTIGIVVHAVDIDQNDGWYENKENIKNLAVEIGKAAVTAYSGNPIAGNESGKYIDTGFQFIDTIVTFFIKNDKNDTLGNAKGLVNFNELTLGQRGTKNFSQAFREHDDYGLLGIYIDYNDYSYTIIFRVECEFIMNPLGAICSKWESLGAETGFLGSPISIETKCPDKEGFFVHFQGGSIYWSEKTNAHIVKGSIRDKWAQMGWENSDAGFPIEDEKANSGNSVSQEFEKGVINKKGNEIEFVANRTRIRSRPRSDVFTPR</sequence>
<name>A0A7W5ZI61_9BACT</name>
<reference evidence="1 2" key="1">
    <citation type="submission" date="2020-08" db="EMBL/GenBank/DDBJ databases">
        <title>Genomic Encyclopedia of Type Strains, Phase IV (KMG-IV): sequencing the most valuable type-strain genomes for metagenomic binning, comparative biology and taxonomic classification.</title>
        <authorList>
            <person name="Goeker M."/>
        </authorList>
    </citation>
    <scope>NUCLEOTIDE SEQUENCE [LARGE SCALE GENOMIC DNA]</scope>
    <source>
        <strain evidence="1 2">DSM 17976</strain>
    </source>
</reference>
<dbReference type="Pfam" id="PF08310">
    <property type="entry name" value="LGFP"/>
    <property type="match status" value="1"/>
</dbReference>
<keyword evidence="2" id="KW-1185">Reference proteome</keyword>
<comment type="caution">
    <text evidence="1">The sequence shown here is derived from an EMBL/GenBank/DDBJ whole genome shotgun (WGS) entry which is preliminary data.</text>
</comment>
<gene>
    <name evidence="1" type="ORF">FHS57_000304</name>
</gene>
<dbReference type="InterPro" id="IPR013207">
    <property type="entry name" value="LGFP"/>
</dbReference>
<proteinExistence type="predicted"/>